<evidence type="ECO:0000313" key="2">
    <source>
        <dbReference type="Proteomes" id="UP000307602"/>
    </source>
</evidence>
<keyword evidence="2" id="KW-1185">Reference proteome</keyword>
<comment type="caution">
    <text evidence="1">The sequence shown here is derived from an EMBL/GenBank/DDBJ whole genome shotgun (WGS) entry which is preliminary data.</text>
</comment>
<dbReference type="EMBL" id="SRSO01000010">
    <property type="protein sequence ID" value="TGV02878.1"/>
    <property type="molecule type" value="Genomic_DNA"/>
</dbReference>
<sequence length="179" mass="20867">MKQIYILLLCLPFFCFSQIRKEKSHGLFYKLSLAATLTINKEYTINNDDDETFLNPSAYFLNNTIGYQFDKRTSLGLNFEYDYHSQQGLHFFPTYLNLRHNVIADDDNIFVRAGYGTLLGLNKNFEKGNVYKIGIGVQTFDQNFRNSFLIGIDFTRKQFGYKTIEGLSSISIFLEFMLF</sequence>
<dbReference type="AlphaFoldDB" id="A0A4S1DZ60"/>
<proteinExistence type="predicted"/>
<gene>
    <name evidence="1" type="ORF">EM932_09180</name>
</gene>
<evidence type="ECO:0000313" key="1">
    <source>
        <dbReference type="EMBL" id="TGV02878.1"/>
    </source>
</evidence>
<organism evidence="1 2">
    <name type="scientific">Flavivirga rizhaonensis</name>
    <dbReference type="NCBI Taxonomy" id="2559571"/>
    <lineage>
        <taxon>Bacteria</taxon>
        <taxon>Pseudomonadati</taxon>
        <taxon>Bacteroidota</taxon>
        <taxon>Flavobacteriia</taxon>
        <taxon>Flavobacteriales</taxon>
        <taxon>Flavobacteriaceae</taxon>
        <taxon>Flavivirga</taxon>
    </lineage>
</organism>
<dbReference type="Proteomes" id="UP000307602">
    <property type="component" value="Unassembled WGS sequence"/>
</dbReference>
<evidence type="ECO:0008006" key="3">
    <source>
        <dbReference type="Google" id="ProtNLM"/>
    </source>
</evidence>
<name>A0A4S1DZ60_9FLAO</name>
<protein>
    <recommendedName>
        <fullName evidence="3">Outer membrane protein beta-barrel domain-containing protein</fullName>
    </recommendedName>
</protein>
<dbReference type="RefSeq" id="WP_135876888.1">
    <property type="nucleotide sequence ID" value="NZ_SRSO01000010.1"/>
</dbReference>
<dbReference type="OrthoDB" id="1134537at2"/>
<accession>A0A4S1DZ60</accession>
<reference evidence="1 2" key="1">
    <citation type="submission" date="2019-04" db="EMBL/GenBank/DDBJ databases">
        <authorList>
            <person name="Liu A."/>
        </authorList>
    </citation>
    <scope>NUCLEOTIDE SEQUENCE [LARGE SCALE GENOMIC DNA]</scope>
    <source>
        <strain evidence="1 2">RZ03</strain>
    </source>
</reference>